<evidence type="ECO:0000256" key="7">
    <source>
        <dbReference type="ARBA" id="ARBA00023080"/>
    </source>
</evidence>
<dbReference type="GO" id="GO:0046872">
    <property type="term" value="F:metal ion binding"/>
    <property type="evidence" value="ECO:0007669"/>
    <property type="project" value="UniProtKB-KW"/>
</dbReference>
<accession>A0A7W4VMA5</accession>
<dbReference type="InterPro" id="IPR048445">
    <property type="entry name" value="DncV-like_NTFase"/>
</dbReference>
<feature type="domain" description="Cyclic GMP-AMP synthase DncV-like nucleotidyltransferase" evidence="12">
    <location>
        <begin position="57"/>
        <end position="144"/>
    </location>
</feature>
<dbReference type="GO" id="GO:0051607">
    <property type="term" value="P:defense response to virus"/>
    <property type="evidence" value="ECO:0007669"/>
    <property type="project" value="UniProtKB-KW"/>
</dbReference>
<dbReference type="EMBL" id="JACHWB010000003">
    <property type="protein sequence ID" value="MBB3019456.1"/>
    <property type="molecule type" value="Genomic_DNA"/>
</dbReference>
<dbReference type="GO" id="GO:0005524">
    <property type="term" value="F:ATP binding"/>
    <property type="evidence" value="ECO:0007669"/>
    <property type="project" value="UniProtKB-KW"/>
</dbReference>
<dbReference type="Pfam" id="PF21654">
    <property type="entry name" value="DncV-like_NTFase"/>
    <property type="match status" value="1"/>
</dbReference>
<evidence type="ECO:0000313" key="13">
    <source>
        <dbReference type="EMBL" id="MBB3019456.1"/>
    </source>
</evidence>
<keyword evidence="6" id="KW-0460">Magnesium</keyword>
<dbReference type="Proteomes" id="UP000532010">
    <property type="component" value="Unassembled WGS sequence"/>
</dbReference>
<dbReference type="CDD" id="cd05400">
    <property type="entry name" value="NT_2-5OAS_ClassI-CCAase"/>
    <property type="match status" value="1"/>
</dbReference>
<dbReference type="Pfam" id="PF18134">
    <property type="entry name" value="AGS_C"/>
    <property type="match status" value="1"/>
</dbReference>
<evidence type="ECO:0000259" key="12">
    <source>
        <dbReference type="Pfam" id="PF21654"/>
    </source>
</evidence>
<keyword evidence="7" id="KW-0546">Nucleotide metabolism</keyword>
<evidence type="ECO:0000256" key="2">
    <source>
        <dbReference type="ARBA" id="ARBA00022695"/>
    </source>
</evidence>
<feature type="domain" description="Adenylyl/Guanylyl and SMODS C-terminal sensor" evidence="11">
    <location>
        <begin position="395"/>
        <end position="516"/>
    </location>
</feature>
<keyword evidence="3" id="KW-0479">Metal-binding</keyword>
<gene>
    <name evidence="13" type="ORF">FHR70_002521</name>
</gene>
<dbReference type="GO" id="GO:0016779">
    <property type="term" value="F:nucleotidyltransferase activity"/>
    <property type="evidence" value="ECO:0007669"/>
    <property type="project" value="UniProtKB-KW"/>
</dbReference>
<sequence>MTFHFTPRASREFEDFLEALEAELEIPPSRYEAAERSYHSVGDWLNRPESKLQRFEPQVYVQGSFRLGTAIKPLSEKDEYDVDAICEMRRMAKEHYSQSQLKDMLGNELATYVEERGMNKPASERRRCWTLHYADGSQFHLDVTPAVPQGDDGRRLLRMIGVPPELTGAAIAITDREHANYRRISSDWPRSNPKGYCEWFKSRMSAVLARRKAAMAATRAEVERIPDYKVRTPLQSAIKLLKRHRDIMFSGSPDEAPISIIITTLSAHAYRGEETTADALTRVLTDMRDYILVGRDGVHRIPNPTDPEENFADKWQEKPELRNAFDEWLERARTDFQSVSRSRDRKQIAWVMSRAMGTIPVDRILQKHPITVADNLPVRIRDFGRDLVMRANHRRAPRWPNAPAGQARIEEATFTRDGFRPERLQSEGRILEKGGDLRFVAHTTVPAPYRVYWQIVNTGTDAERANGLRGSFEYFEKGGLTKKESTKFGGPHSIECFIVKNGRLAARSGAFVVTIR</sequence>
<name>A0A7W4VMA5_9HYPH</name>
<evidence type="ECO:0000256" key="1">
    <source>
        <dbReference type="ARBA" id="ARBA00022679"/>
    </source>
</evidence>
<dbReference type="GO" id="GO:0009117">
    <property type="term" value="P:nucleotide metabolic process"/>
    <property type="evidence" value="ECO:0007669"/>
    <property type="project" value="UniProtKB-KW"/>
</dbReference>
<evidence type="ECO:0000259" key="11">
    <source>
        <dbReference type="Pfam" id="PF18134"/>
    </source>
</evidence>
<evidence type="ECO:0000256" key="10">
    <source>
        <dbReference type="ARBA" id="ARBA00048304"/>
    </source>
</evidence>
<keyword evidence="4" id="KW-0547">Nucleotide-binding</keyword>
<dbReference type="InterPro" id="IPR006116">
    <property type="entry name" value="NT_2-5OAS_ClassI-CCAase"/>
</dbReference>
<keyword evidence="8" id="KW-0051">Antiviral defense</keyword>
<keyword evidence="5" id="KW-0067">ATP-binding</keyword>
<keyword evidence="2" id="KW-0548">Nucleotidyltransferase</keyword>
<reference evidence="13 14" key="1">
    <citation type="submission" date="2020-08" db="EMBL/GenBank/DDBJ databases">
        <title>The Agave Microbiome: Exploring the role of microbial communities in plant adaptations to desert environments.</title>
        <authorList>
            <person name="Partida-Martinez L.P."/>
        </authorList>
    </citation>
    <scope>NUCLEOTIDE SEQUENCE [LARGE SCALE GENOMIC DNA]</scope>
    <source>
        <strain evidence="13 14">AT3.9</strain>
    </source>
</reference>
<evidence type="ECO:0000256" key="9">
    <source>
        <dbReference type="ARBA" id="ARBA00044145"/>
    </source>
</evidence>
<evidence type="ECO:0000256" key="3">
    <source>
        <dbReference type="ARBA" id="ARBA00022723"/>
    </source>
</evidence>
<organism evidence="13 14">
    <name type="scientific">Microvirga lupini</name>
    <dbReference type="NCBI Taxonomy" id="420324"/>
    <lineage>
        <taxon>Bacteria</taxon>
        <taxon>Pseudomonadati</taxon>
        <taxon>Pseudomonadota</taxon>
        <taxon>Alphaproteobacteria</taxon>
        <taxon>Hyphomicrobiales</taxon>
        <taxon>Methylobacteriaceae</taxon>
        <taxon>Microvirga</taxon>
    </lineage>
</organism>
<dbReference type="AlphaFoldDB" id="A0A7W4VMA5"/>
<comment type="catalytic activity">
    <reaction evidence="10">
        <text>GTP + ATP = 3',3'-cGAMP + 2 diphosphate</text>
        <dbReference type="Rhea" id="RHEA:35647"/>
        <dbReference type="ChEBI" id="CHEBI:30616"/>
        <dbReference type="ChEBI" id="CHEBI:33019"/>
        <dbReference type="ChEBI" id="CHEBI:37565"/>
        <dbReference type="ChEBI" id="CHEBI:71501"/>
    </reaction>
    <physiologicalReaction direction="left-to-right" evidence="10">
        <dbReference type="Rhea" id="RHEA:35648"/>
    </physiologicalReaction>
</comment>
<evidence type="ECO:0000256" key="6">
    <source>
        <dbReference type="ARBA" id="ARBA00022842"/>
    </source>
</evidence>
<evidence type="ECO:0000256" key="4">
    <source>
        <dbReference type="ARBA" id="ARBA00022741"/>
    </source>
</evidence>
<evidence type="ECO:0000256" key="8">
    <source>
        <dbReference type="ARBA" id="ARBA00023118"/>
    </source>
</evidence>
<evidence type="ECO:0000313" key="14">
    <source>
        <dbReference type="Proteomes" id="UP000532010"/>
    </source>
</evidence>
<comment type="caution">
    <text evidence="13">The sequence shown here is derived from an EMBL/GenBank/DDBJ whole genome shotgun (WGS) entry which is preliminary data.</text>
</comment>
<keyword evidence="14" id="KW-1185">Reference proteome</keyword>
<protein>
    <recommendedName>
        <fullName evidence="9">Cyclic GMP-AMP synthase</fullName>
    </recommendedName>
</protein>
<evidence type="ECO:0000256" key="5">
    <source>
        <dbReference type="ARBA" id="ARBA00022840"/>
    </source>
</evidence>
<keyword evidence="1" id="KW-0808">Transferase</keyword>
<dbReference type="RefSeq" id="WP_183450599.1">
    <property type="nucleotide sequence ID" value="NZ_JACHWB010000003.1"/>
</dbReference>
<dbReference type="InterPro" id="IPR040511">
    <property type="entry name" value="AGS_C"/>
</dbReference>
<proteinExistence type="predicted"/>